<dbReference type="RefSeq" id="WP_121127357.1">
    <property type="nucleotide sequence ID" value="NZ_RBWS01000032.1"/>
</dbReference>
<dbReference type="Pfam" id="PF25169">
    <property type="entry name" value="DUF7830"/>
    <property type="match status" value="1"/>
</dbReference>
<evidence type="ECO:0000313" key="5">
    <source>
        <dbReference type="EMBL" id="RKO68412.1"/>
    </source>
</evidence>
<evidence type="ECO:0000313" key="6">
    <source>
        <dbReference type="Proteomes" id="UP000282423"/>
    </source>
</evidence>
<accession>A0A420VQ10</accession>
<dbReference type="AlphaFoldDB" id="A0A420VQ10"/>
<keyword evidence="1" id="KW-0175">Coiled coil</keyword>
<organism evidence="5 6">
    <name type="scientific">Sphingobacterium puteale</name>
    <dbReference type="NCBI Taxonomy" id="2420510"/>
    <lineage>
        <taxon>Bacteria</taxon>
        <taxon>Pseudomonadati</taxon>
        <taxon>Bacteroidota</taxon>
        <taxon>Sphingobacteriia</taxon>
        <taxon>Sphingobacteriales</taxon>
        <taxon>Sphingobacteriaceae</taxon>
        <taxon>Sphingobacterium</taxon>
    </lineage>
</organism>
<dbReference type="InterPro" id="IPR057151">
    <property type="entry name" value="DUF7829"/>
</dbReference>
<evidence type="ECO:0008006" key="7">
    <source>
        <dbReference type="Google" id="ProtNLM"/>
    </source>
</evidence>
<dbReference type="Proteomes" id="UP000282423">
    <property type="component" value="Unassembled WGS sequence"/>
</dbReference>
<dbReference type="Pfam" id="PF25167">
    <property type="entry name" value="DUF7829"/>
    <property type="match status" value="1"/>
</dbReference>
<dbReference type="InterPro" id="IPR046099">
    <property type="entry name" value="DUF6035"/>
</dbReference>
<feature type="domain" description="DUF6035" evidence="2">
    <location>
        <begin position="91"/>
        <end position="263"/>
    </location>
</feature>
<protein>
    <recommendedName>
        <fullName evidence="7">Competence protein</fullName>
    </recommendedName>
</protein>
<keyword evidence="6" id="KW-1185">Reference proteome</keyword>
<dbReference type="OrthoDB" id="1305560at2"/>
<feature type="coiled-coil region" evidence="1">
    <location>
        <begin position="275"/>
        <end position="307"/>
    </location>
</feature>
<dbReference type="InterPro" id="IPR057152">
    <property type="entry name" value="DUF7830"/>
</dbReference>
<dbReference type="EMBL" id="RBWS01000032">
    <property type="protein sequence ID" value="RKO68412.1"/>
    <property type="molecule type" value="Genomic_DNA"/>
</dbReference>
<evidence type="ECO:0000256" key="1">
    <source>
        <dbReference type="SAM" id="Coils"/>
    </source>
</evidence>
<dbReference type="Pfam" id="PF19500">
    <property type="entry name" value="DUF6035"/>
    <property type="match status" value="1"/>
</dbReference>
<sequence length="558" mass="66377">MDRAIVYAFDNEESKVVDANEVICTQKEGFGVRLDYNLERSRFSCVECEQKLVVAHSGKDNVYFRHMPNSDNCILKDSKFKVDLFSCYRDMAYAREGDRHKDLKHKIGEFLKLEVGVDNSSIDVDSTFIRGKNGDKRRPDVYCEYEGKKIAFEIQISYLPLHYIQHRYDFYKANGIYLIWILDFRNSPKDLHTFQRDIKYIWKHQNLFMLDESQDLNLRLDCHFKQPFIFNNNEVHEKWINRDARLSDLNFNDEDYSCYFLHYEVEHTTFTKMLCAIKEEAKRKHEEEKAKARKALVKEEVTDLLNKISRYRKLDYNFYSLAQQVNGLEDDSIEELNGRVDLNRRTKDGTPLFLIYIEEYRNLNDDYGMTVAEFLLSCDNFKFDINARDKDGNGIIQYLLKNVDLERSFYKVKNYLFDRSYKLQPSDEKFLVDRDGKGGLKDYLELTYLSVCFTSEEREIVRKMLRFLWFVESAQRMEIIGANFKSWVQYTVSILSNYKEYLSFIKDVLNNTGLGKELNRVDKKGTVRKKIKEYSESFERSDNEIFNVLVKAYPEIFI</sequence>
<feature type="domain" description="DUF7829" evidence="3">
    <location>
        <begin position="330"/>
        <end position="555"/>
    </location>
</feature>
<feature type="domain" description="DUF7830" evidence="4">
    <location>
        <begin position="15"/>
        <end position="79"/>
    </location>
</feature>
<evidence type="ECO:0000259" key="3">
    <source>
        <dbReference type="Pfam" id="PF25167"/>
    </source>
</evidence>
<proteinExistence type="predicted"/>
<evidence type="ECO:0000259" key="4">
    <source>
        <dbReference type="Pfam" id="PF25169"/>
    </source>
</evidence>
<name>A0A420VQ10_9SPHI</name>
<comment type="caution">
    <text evidence="5">The sequence shown here is derived from an EMBL/GenBank/DDBJ whole genome shotgun (WGS) entry which is preliminary data.</text>
</comment>
<reference evidence="5 6" key="1">
    <citation type="submission" date="2018-10" db="EMBL/GenBank/DDBJ databases">
        <title>Sphingobacterium sp. M05W1-28.</title>
        <authorList>
            <person name="Cai H."/>
        </authorList>
    </citation>
    <scope>NUCLEOTIDE SEQUENCE [LARGE SCALE GENOMIC DNA]</scope>
    <source>
        <strain evidence="5 6">M05W1-28</strain>
    </source>
</reference>
<evidence type="ECO:0000259" key="2">
    <source>
        <dbReference type="Pfam" id="PF19500"/>
    </source>
</evidence>
<gene>
    <name evidence="5" type="ORF">D7322_27430</name>
</gene>